<dbReference type="Pfam" id="PF00097">
    <property type="entry name" value="zf-C3HC4"/>
    <property type="match status" value="1"/>
</dbReference>
<dbReference type="OrthoDB" id="8062037at2759"/>
<dbReference type="EMBL" id="MU251501">
    <property type="protein sequence ID" value="KAG9233434.1"/>
    <property type="molecule type" value="Genomic_DNA"/>
</dbReference>
<evidence type="ECO:0000256" key="3">
    <source>
        <dbReference type="ARBA" id="ARBA00022833"/>
    </source>
</evidence>
<evidence type="ECO:0000313" key="6">
    <source>
        <dbReference type="EMBL" id="KAG9233434.1"/>
    </source>
</evidence>
<dbReference type="InterPro" id="IPR018957">
    <property type="entry name" value="Znf_C3HC4_RING-type"/>
</dbReference>
<name>A0A9P7YGP9_9HELO</name>
<evidence type="ECO:0000256" key="2">
    <source>
        <dbReference type="ARBA" id="ARBA00022771"/>
    </source>
</evidence>
<dbReference type="AlphaFoldDB" id="A0A9P7YGP9"/>
<evidence type="ECO:0000256" key="4">
    <source>
        <dbReference type="PROSITE-ProRule" id="PRU00175"/>
    </source>
</evidence>
<evidence type="ECO:0000313" key="7">
    <source>
        <dbReference type="Proteomes" id="UP000824998"/>
    </source>
</evidence>
<comment type="caution">
    <text evidence="6">The sequence shown here is derived from an EMBL/GenBank/DDBJ whole genome shotgun (WGS) entry which is preliminary data.</text>
</comment>
<feature type="domain" description="RING-type" evidence="5">
    <location>
        <begin position="152"/>
        <end position="200"/>
    </location>
</feature>
<reference evidence="6" key="1">
    <citation type="journal article" date="2021" name="IMA Fungus">
        <title>Genomic characterization of three marine fungi, including Emericellopsis atlantica sp. nov. with signatures of a generalist lifestyle and marine biomass degradation.</title>
        <authorList>
            <person name="Hagestad O.C."/>
            <person name="Hou L."/>
            <person name="Andersen J.H."/>
            <person name="Hansen E.H."/>
            <person name="Altermark B."/>
            <person name="Li C."/>
            <person name="Kuhnert E."/>
            <person name="Cox R.J."/>
            <person name="Crous P.W."/>
            <person name="Spatafora J.W."/>
            <person name="Lail K."/>
            <person name="Amirebrahimi M."/>
            <person name="Lipzen A."/>
            <person name="Pangilinan J."/>
            <person name="Andreopoulos W."/>
            <person name="Hayes R.D."/>
            <person name="Ng V."/>
            <person name="Grigoriev I.V."/>
            <person name="Jackson S.A."/>
            <person name="Sutton T.D.S."/>
            <person name="Dobson A.D.W."/>
            <person name="Rama T."/>
        </authorList>
    </citation>
    <scope>NUCLEOTIDE SEQUENCE</scope>
    <source>
        <strain evidence="6">TRa018bII</strain>
    </source>
</reference>
<keyword evidence="2 4" id="KW-0863">Zinc-finger</keyword>
<dbReference type="GO" id="GO:0008270">
    <property type="term" value="F:zinc ion binding"/>
    <property type="evidence" value="ECO:0007669"/>
    <property type="project" value="UniProtKB-KW"/>
</dbReference>
<organism evidence="6 7">
    <name type="scientific">Amylocarpus encephaloides</name>
    <dbReference type="NCBI Taxonomy" id="45428"/>
    <lineage>
        <taxon>Eukaryota</taxon>
        <taxon>Fungi</taxon>
        <taxon>Dikarya</taxon>
        <taxon>Ascomycota</taxon>
        <taxon>Pezizomycotina</taxon>
        <taxon>Leotiomycetes</taxon>
        <taxon>Helotiales</taxon>
        <taxon>Helotiales incertae sedis</taxon>
        <taxon>Amylocarpus</taxon>
    </lineage>
</organism>
<accession>A0A9P7YGP9</accession>
<dbReference type="InterPro" id="IPR013083">
    <property type="entry name" value="Znf_RING/FYVE/PHD"/>
</dbReference>
<protein>
    <recommendedName>
        <fullName evidence="5">RING-type domain-containing protein</fullName>
    </recommendedName>
</protein>
<evidence type="ECO:0000259" key="5">
    <source>
        <dbReference type="PROSITE" id="PS50089"/>
    </source>
</evidence>
<dbReference type="Proteomes" id="UP000824998">
    <property type="component" value="Unassembled WGS sequence"/>
</dbReference>
<sequence length="231" mass="25925">MCQLLTTWFFYKCGHIVSYKLPSVNPSCQNTSEYKDFNFDSKCPSCPLPDGFACLTYKNAIPCGGFSSKQVEKSTLQSPPVSHYTPKQLWARRSDFLSQINEQLAQKFEFEICLDEEIKGVHPIDRTYFLGSNNPILPLFQEVTTSGENIQCGVCEFQDSKFAFICASKTHCQLPCGHTFGRACIEAAFAEGGDACPSCEQEFVICRDADVLKITQEDILACLRDRVLSLF</sequence>
<keyword evidence="3" id="KW-0862">Zinc</keyword>
<dbReference type="InterPro" id="IPR001841">
    <property type="entry name" value="Znf_RING"/>
</dbReference>
<evidence type="ECO:0000256" key="1">
    <source>
        <dbReference type="ARBA" id="ARBA00022723"/>
    </source>
</evidence>
<dbReference type="Gene3D" id="3.30.40.10">
    <property type="entry name" value="Zinc/RING finger domain, C3HC4 (zinc finger)"/>
    <property type="match status" value="1"/>
</dbReference>
<dbReference type="SUPFAM" id="SSF57850">
    <property type="entry name" value="RING/U-box"/>
    <property type="match status" value="1"/>
</dbReference>
<keyword evidence="1" id="KW-0479">Metal-binding</keyword>
<keyword evidence="7" id="KW-1185">Reference proteome</keyword>
<gene>
    <name evidence="6" type="ORF">BJ875DRAFT_464218</name>
</gene>
<proteinExistence type="predicted"/>
<dbReference type="PROSITE" id="PS50089">
    <property type="entry name" value="ZF_RING_2"/>
    <property type="match status" value="1"/>
</dbReference>